<feature type="region of interest" description="Disordered" evidence="1">
    <location>
        <begin position="1"/>
        <end position="35"/>
    </location>
</feature>
<keyword evidence="2" id="KW-0472">Membrane</keyword>
<keyword evidence="2" id="KW-0812">Transmembrane</keyword>
<dbReference type="HOGENOM" id="CLU_1379025_0_0_1"/>
<gene>
    <name evidence="3" type="ORF">TESG_07682</name>
</gene>
<organism evidence="3 4">
    <name type="scientific">Trichophyton tonsurans (strain CBS 112818)</name>
    <name type="common">Scalp ringworm fungus</name>
    <dbReference type="NCBI Taxonomy" id="647933"/>
    <lineage>
        <taxon>Eukaryota</taxon>
        <taxon>Fungi</taxon>
        <taxon>Dikarya</taxon>
        <taxon>Ascomycota</taxon>
        <taxon>Pezizomycotina</taxon>
        <taxon>Eurotiomycetes</taxon>
        <taxon>Eurotiomycetidae</taxon>
        <taxon>Onygenales</taxon>
        <taxon>Arthrodermataceae</taxon>
        <taxon>Trichophyton</taxon>
    </lineage>
</organism>
<evidence type="ECO:0000256" key="2">
    <source>
        <dbReference type="SAM" id="Phobius"/>
    </source>
</evidence>
<dbReference type="AlphaFoldDB" id="F2S9X1"/>
<keyword evidence="4" id="KW-1185">Reference proteome</keyword>
<name>F2S9X1_TRIT1</name>
<dbReference type="Proteomes" id="UP000009172">
    <property type="component" value="Unassembled WGS sequence"/>
</dbReference>
<feature type="region of interest" description="Disordered" evidence="1">
    <location>
        <begin position="126"/>
        <end position="151"/>
    </location>
</feature>
<feature type="compositionally biased region" description="Polar residues" evidence="1">
    <location>
        <begin position="130"/>
        <end position="151"/>
    </location>
</feature>
<protein>
    <submittedName>
        <fullName evidence="3">Uncharacterized protein</fullName>
    </submittedName>
</protein>
<proteinExistence type="predicted"/>
<keyword evidence="2" id="KW-1133">Transmembrane helix</keyword>
<evidence type="ECO:0000313" key="4">
    <source>
        <dbReference type="Proteomes" id="UP000009172"/>
    </source>
</evidence>
<feature type="transmembrane region" description="Helical" evidence="2">
    <location>
        <begin position="174"/>
        <end position="197"/>
    </location>
</feature>
<feature type="region of interest" description="Disordered" evidence="1">
    <location>
        <begin position="68"/>
        <end position="87"/>
    </location>
</feature>
<feature type="compositionally biased region" description="Low complexity" evidence="1">
    <location>
        <begin position="77"/>
        <end position="87"/>
    </location>
</feature>
<dbReference type="EMBL" id="GG698538">
    <property type="protein sequence ID" value="EGE00371.1"/>
    <property type="molecule type" value="Genomic_DNA"/>
</dbReference>
<accession>F2S9X1</accession>
<reference evidence="4" key="1">
    <citation type="journal article" date="2012" name="MBio">
        <title>Comparative genome analysis of Trichophyton rubrum and related dermatophytes reveals candidate genes involved in infection.</title>
        <authorList>
            <person name="Martinez D.A."/>
            <person name="Oliver B.G."/>
            <person name="Graeser Y."/>
            <person name="Goldberg J.M."/>
            <person name="Li W."/>
            <person name="Martinez-Rossi N.M."/>
            <person name="Monod M."/>
            <person name="Shelest E."/>
            <person name="Barton R.C."/>
            <person name="Birch E."/>
            <person name="Brakhage A.A."/>
            <person name="Chen Z."/>
            <person name="Gurr S.J."/>
            <person name="Heiman D."/>
            <person name="Heitman J."/>
            <person name="Kosti I."/>
            <person name="Rossi A."/>
            <person name="Saif S."/>
            <person name="Samalova M."/>
            <person name="Saunders C.W."/>
            <person name="Shea T."/>
            <person name="Summerbell R.C."/>
            <person name="Xu J."/>
            <person name="Young S."/>
            <person name="Zeng Q."/>
            <person name="Birren B.W."/>
            <person name="Cuomo C.A."/>
            <person name="White T.C."/>
        </authorList>
    </citation>
    <scope>NUCLEOTIDE SEQUENCE [LARGE SCALE GENOMIC DNA]</scope>
    <source>
        <strain evidence="4">CBS 112818</strain>
    </source>
</reference>
<evidence type="ECO:0000313" key="3">
    <source>
        <dbReference type="EMBL" id="EGE00371.1"/>
    </source>
</evidence>
<evidence type="ECO:0000256" key="1">
    <source>
        <dbReference type="SAM" id="MobiDB-lite"/>
    </source>
</evidence>
<sequence length="198" mass="21490">MARKNLPAAAAAAGEQPKNKKKRTKTTTDESLPRRVQPSVQLLTLRSAQRETFRVSYPSFHRRRCPSIYSAEPGNRTRLAPSTTPSSSLSGLFSPSNLAFLDCFPASSSCQESIYSIVDVPGSETAPVSDPSSAQHLTTPPSATLRTHGYNHQSYGVQTRQKASYRITEQHAQALPFFLLSVTLVSGATIPVLSPAIF</sequence>